<evidence type="ECO:0000313" key="6">
    <source>
        <dbReference type="Proteomes" id="UP000667802"/>
    </source>
</evidence>
<dbReference type="PANTHER" id="PTHR12697">
    <property type="entry name" value="PBS LYASE HEAT-LIKE PROTEIN"/>
    <property type="match status" value="1"/>
</dbReference>
<dbReference type="AlphaFoldDB" id="A0AAP5M9C8"/>
<sequence length="216" mass="23392">MPHAPCPMITDAQKLIRAVEEADSSARLLEAVEKLAEAQLKEAIPTLIAALNYNNPGAAVAAVEGLVQLGEASVQHLLELIDNYNYGARAWAIRALAGIGDPRALNTLLDAAKTDFSLSVRRAAARGLGTIRWDQLSSEQIESAQLQALEALMLVSEDTEWVVRYAAVTGLEALALAQPRLLPQILTQLEQITQTDTDLAVCTRVRMAQQQLQSNN</sequence>
<dbReference type="EMBL" id="JAALHA020000005">
    <property type="protein sequence ID" value="MDR9895607.1"/>
    <property type="molecule type" value="Genomic_DNA"/>
</dbReference>
<dbReference type="Pfam" id="PF13646">
    <property type="entry name" value="HEAT_2"/>
    <property type="match status" value="1"/>
</dbReference>
<comment type="caution">
    <text evidence="5">The sequence shown here is derived from an EMBL/GenBank/DDBJ whole genome shotgun (WGS) entry which is preliminary data.</text>
</comment>
<organism evidence="5 6">
    <name type="scientific">Aetokthonos hydrillicola Thurmond2011</name>
    <dbReference type="NCBI Taxonomy" id="2712845"/>
    <lineage>
        <taxon>Bacteria</taxon>
        <taxon>Bacillati</taxon>
        <taxon>Cyanobacteriota</taxon>
        <taxon>Cyanophyceae</taxon>
        <taxon>Nostocales</taxon>
        <taxon>Hapalosiphonaceae</taxon>
        <taxon>Aetokthonos</taxon>
    </lineage>
</organism>
<reference evidence="6" key="1">
    <citation type="journal article" date="2021" name="Science">
        <title>Hunting the eagle killer: A cyanobacterial neurotoxin causes vacuolar myelinopathy.</title>
        <authorList>
            <person name="Breinlinger S."/>
            <person name="Phillips T.J."/>
            <person name="Haram B.N."/>
            <person name="Mares J."/>
            <person name="Martinez Yerena J.A."/>
            <person name="Hrouzek P."/>
            <person name="Sobotka R."/>
            <person name="Henderson W.M."/>
            <person name="Schmieder P."/>
            <person name="Williams S.M."/>
            <person name="Lauderdale J.D."/>
            <person name="Wilde H.D."/>
            <person name="Gerrin W."/>
            <person name="Kust A."/>
            <person name="Washington J.W."/>
            <person name="Wagner C."/>
            <person name="Geier B."/>
            <person name="Liebeke M."/>
            <person name="Enke H."/>
            <person name="Niedermeyer T.H.J."/>
            <person name="Wilde S.B."/>
        </authorList>
    </citation>
    <scope>NUCLEOTIDE SEQUENCE [LARGE SCALE GENOMIC DNA]</scope>
    <source>
        <strain evidence="6">Thurmond2011</strain>
    </source>
</reference>
<name>A0AAP5M9C8_9CYAN</name>
<comment type="similarity">
    <text evidence="1">Belongs to the CpcE/RpcE/PecE family.</text>
</comment>
<dbReference type="Proteomes" id="UP000667802">
    <property type="component" value="Unassembled WGS sequence"/>
</dbReference>
<dbReference type="InterPro" id="IPR011989">
    <property type="entry name" value="ARM-like"/>
</dbReference>
<evidence type="ECO:0000256" key="1">
    <source>
        <dbReference type="ARBA" id="ARBA00009299"/>
    </source>
</evidence>
<gene>
    <name evidence="5" type="ORF">G7B40_013660</name>
</gene>
<dbReference type="InterPro" id="IPR016024">
    <property type="entry name" value="ARM-type_fold"/>
</dbReference>
<dbReference type="Gene3D" id="1.25.10.10">
    <property type="entry name" value="Leucine-rich Repeat Variant"/>
    <property type="match status" value="1"/>
</dbReference>
<keyword evidence="4" id="KW-0456">Lyase</keyword>
<evidence type="ECO:0000256" key="4">
    <source>
        <dbReference type="ARBA" id="ARBA00023239"/>
    </source>
</evidence>
<dbReference type="GO" id="GO:0016829">
    <property type="term" value="F:lyase activity"/>
    <property type="evidence" value="ECO:0007669"/>
    <property type="project" value="UniProtKB-KW"/>
</dbReference>
<evidence type="ECO:0000256" key="2">
    <source>
        <dbReference type="ARBA" id="ARBA00022549"/>
    </source>
</evidence>
<accession>A0AAP5M9C8</accession>
<proteinExistence type="inferred from homology"/>
<dbReference type="GO" id="GO:0030089">
    <property type="term" value="C:phycobilisome"/>
    <property type="evidence" value="ECO:0007669"/>
    <property type="project" value="UniProtKB-KW"/>
</dbReference>
<keyword evidence="3" id="KW-0605">Phycobilisome</keyword>
<evidence type="ECO:0000313" key="5">
    <source>
        <dbReference type="EMBL" id="MDR9895607.1"/>
    </source>
</evidence>
<dbReference type="InterPro" id="IPR004155">
    <property type="entry name" value="PBS_lyase_HEAT"/>
</dbReference>
<evidence type="ECO:0000256" key="3">
    <source>
        <dbReference type="ARBA" id="ARBA00022738"/>
    </source>
</evidence>
<keyword evidence="6" id="KW-1185">Reference proteome</keyword>
<dbReference type="SMART" id="SM00567">
    <property type="entry name" value="EZ_HEAT"/>
    <property type="match status" value="2"/>
</dbReference>
<keyword evidence="2" id="KW-0042">Antenna complex</keyword>
<dbReference type="SUPFAM" id="SSF48371">
    <property type="entry name" value="ARM repeat"/>
    <property type="match status" value="1"/>
</dbReference>
<protein>
    <submittedName>
        <fullName evidence="5">HEAT repeat domain-containing protein</fullName>
    </submittedName>
</protein>
<dbReference type="PANTHER" id="PTHR12697:SF5">
    <property type="entry name" value="DEOXYHYPUSINE HYDROXYLASE"/>
    <property type="match status" value="1"/>
</dbReference>
<dbReference type="GO" id="GO:0016491">
    <property type="term" value="F:oxidoreductase activity"/>
    <property type="evidence" value="ECO:0007669"/>
    <property type="project" value="TreeGrafter"/>
</dbReference>